<dbReference type="AlphaFoldDB" id="A0A486XUE2"/>
<evidence type="ECO:0000259" key="4">
    <source>
        <dbReference type="Pfam" id="PF07726"/>
    </source>
</evidence>
<organism evidence="6">
    <name type="scientific">Rheinheimera sp. BAL341</name>
    <dbReference type="NCBI Taxonomy" id="1708203"/>
    <lineage>
        <taxon>Bacteria</taxon>
        <taxon>Pseudomonadati</taxon>
        <taxon>Pseudomonadota</taxon>
        <taxon>Gammaproteobacteria</taxon>
        <taxon>Chromatiales</taxon>
        <taxon>Chromatiaceae</taxon>
        <taxon>Rheinheimera</taxon>
    </lineage>
</organism>
<dbReference type="GO" id="GO:0016887">
    <property type="term" value="F:ATP hydrolysis activity"/>
    <property type="evidence" value="ECO:0007669"/>
    <property type="project" value="InterPro"/>
</dbReference>
<protein>
    <submittedName>
        <fullName evidence="6">FIG022979: MoxR-like ATPases</fullName>
    </submittedName>
</protein>
<gene>
    <name evidence="6" type="ORF">BAL341_2431</name>
</gene>
<dbReference type="InterPro" id="IPR050764">
    <property type="entry name" value="CbbQ/NirQ/NorQ/GpvN"/>
</dbReference>
<dbReference type="PANTHER" id="PTHR42759:SF5">
    <property type="entry name" value="METHANOL DEHYDROGENASE REGULATOR"/>
    <property type="match status" value="1"/>
</dbReference>
<evidence type="ECO:0000256" key="2">
    <source>
        <dbReference type="ARBA" id="ARBA00022840"/>
    </source>
</evidence>
<dbReference type="GO" id="GO:0005524">
    <property type="term" value="F:ATP binding"/>
    <property type="evidence" value="ECO:0007669"/>
    <property type="project" value="UniProtKB-KW"/>
</dbReference>
<dbReference type="InterPro" id="IPR011703">
    <property type="entry name" value="ATPase_AAA-3"/>
</dbReference>
<evidence type="ECO:0000259" key="5">
    <source>
        <dbReference type="Pfam" id="PF17863"/>
    </source>
</evidence>
<dbReference type="Gene3D" id="3.40.50.300">
    <property type="entry name" value="P-loop containing nucleotide triphosphate hydrolases"/>
    <property type="match status" value="1"/>
</dbReference>
<evidence type="ECO:0000256" key="1">
    <source>
        <dbReference type="ARBA" id="ARBA00022741"/>
    </source>
</evidence>
<evidence type="ECO:0000256" key="3">
    <source>
        <dbReference type="ARBA" id="ARBA00061607"/>
    </source>
</evidence>
<dbReference type="Pfam" id="PF07726">
    <property type="entry name" value="AAA_3"/>
    <property type="match status" value="1"/>
</dbReference>
<evidence type="ECO:0000313" key="6">
    <source>
        <dbReference type="EMBL" id="VHO05336.1"/>
    </source>
</evidence>
<dbReference type="InterPro" id="IPR041628">
    <property type="entry name" value="ChlI/MoxR_AAA_lid"/>
</dbReference>
<dbReference type="EMBL" id="CAAJGR010000120">
    <property type="protein sequence ID" value="VHO05336.1"/>
    <property type="molecule type" value="Genomic_DNA"/>
</dbReference>
<dbReference type="PIRSF" id="PIRSF002849">
    <property type="entry name" value="AAA_ATPase_chaperone_MoxR_prd"/>
    <property type="match status" value="1"/>
</dbReference>
<dbReference type="Pfam" id="PF17863">
    <property type="entry name" value="AAA_lid_2"/>
    <property type="match status" value="1"/>
</dbReference>
<reference evidence="6" key="1">
    <citation type="submission" date="2019-04" db="EMBL/GenBank/DDBJ databases">
        <authorList>
            <person name="Brambilla D."/>
        </authorList>
    </citation>
    <scope>NUCLEOTIDE SEQUENCE</scope>
    <source>
        <strain evidence="6">BAL1</strain>
    </source>
</reference>
<keyword evidence="2" id="KW-0067">ATP-binding</keyword>
<accession>A0A486XUE2</accession>
<comment type="similarity">
    <text evidence="3">Belongs to the MoxR family.</text>
</comment>
<dbReference type="Gene3D" id="1.10.8.80">
    <property type="entry name" value="Magnesium chelatase subunit I, C-Terminal domain"/>
    <property type="match status" value="1"/>
</dbReference>
<dbReference type="FunFam" id="3.40.50.300:FF:000640">
    <property type="entry name" value="MoxR family ATPase"/>
    <property type="match status" value="1"/>
</dbReference>
<feature type="domain" description="ATPase AAA-3" evidence="4">
    <location>
        <begin position="35"/>
        <end position="165"/>
    </location>
</feature>
<sequence>MLAQLHLVEQNLNQVILGKSSQVRLALCCLLAEGHLLLEDLPGMGKTTLAHALANSLGLSYRRVQFTSDLLPGDLIGMSIYDARSQQFHFQAGPVFSQVLLADEINRASPKTQSALLEAMEEKQVSVDGETRLLPKPFFVIATQNPLFHAGTSALPESQLDRFMFRLSLGFPDRKAEHQLLQRDTSSSRLELLTEQLSCAQLQEIQAQVPMVTASDALLDYLLSLVNASRQRNDMLPLSPRASKAILRAAKAFALINQRNYVTAADVQQVFPYVAEHRLDPTSPAQESRLSQLLLQQTPCSI</sequence>
<proteinExistence type="inferred from homology"/>
<keyword evidence="1" id="KW-0547">Nucleotide-binding</keyword>
<dbReference type="SUPFAM" id="SSF52540">
    <property type="entry name" value="P-loop containing nucleoside triphosphate hydrolases"/>
    <property type="match status" value="1"/>
</dbReference>
<dbReference type="InterPro" id="IPR027417">
    <property type="entry name" value="P-loop_NTPase"/>
</dbReference>
<name>A0A486XUE2_9GAMM</name>
<dbReference type="CDD" id="cd00009">
    <property type="entry name" value="AAA"/>
    <property type="match status" value="1"/>
</dbReference>
<feature type="domain" description="ChlI/MoxR AAA lid" evidence="5">
    <location>
        <begin position="238"/>
        <end position="288"/>
    </location>
</feature>
<dbReference type="PANTHER" id="PTHR42759">
    <property type="entry name" value="MOXR FAMILY PROTEIN"/>
    <property type="match status" value="1"/>
</dbReference>